<dbReference type="InterPro" id="IPR013078">
    <property type="entry name" value="His_Pase_superF_clade-1"/>
</dbReference>
<evidence type="ECO:0000313" key="2">
    <source>
        <dbReference type="Proteomes" id="UP000463939"/>
    </source>
</evidence>
<dbReference type="EMBL" id="AP021881">
    <property type="protein sequence ID" value="BBP01266.1"/>
    <property type="molecule type" value="Genomic_DNA"/>
</dbReference>
<dbReference type="SUPFAM" id="SSF53254">
    <property type="entry name" value="Phosphoglycerate mutase-like"/>
    <property type="match status" value="1"/>
</dbReference>
<dbReference type="KEGG" id="sniv:SFSGTM_19740"/>
<gene>
    <name evidence="1" type="ORF">SFSGTM_19740</name>
</gene>
<dbReference type="InterPro" id="IPR029033">
    <property type="entry name" value="His_PPase_superfam"/>
</dbReference>
<dbReference type="Gene3D" id="3.40.50.1240">
    <property type="entry name" value="Phosphoglycerate mutase-like"/>
    <property type="match status" value="1"/>
</dbReference>
<keyword evidence="2" id="KW-1185">Reference proteome</keyword>
<name>A0A809RI33_9PROT</name>
<protein>
    <submittedName>
        <fullName evidence="1">Histidine phosphatase family protein</fullName>
    </submittedName>
</protein>
<sequence>MSQFPTKMTDLSRIMDLILWRHADAVDGIPDISRELTAKGTKHAHLMADWINARIPDDTRILVSPAIRALQTADALKRPYIINKSIAPEADVMSLLLAAGWPDAGGTVMLVGHQPAFGRAAMLLLSGIETDMSIKKSGLLWISNRVRGTTQQNVLRAVISPDMV</sequence>
<reference evidence="2" key="1">
    <citation type="submission" date="2019-11" db="EMBL/GenBank/DDBJ databases">
        <title>Isolation and characterization of a novel species in the genus Sulfuriferula.</title>
        <authorList>
            <person name="Mochizuki J."/>
            <person name="Kojima H."/>
            <person name="Fukui M."/>
        </authorList>
    </citation>
    <scope>NUCLEOTIDE SEQUENCE [LARGE SCALE GENOMIC DNA]</scope>
    <source>
        <strain evidence="2">SGTM</strain>
    </source>
</reference>
<organism evidence="1 2">
    <name type="scientific">Sulfuriferula nivalis</name>
    <dbReference type="NCBI Taxonomy" id="2675298"/>
    <lineage>
        <taxon>Bacteria</taxon>
        <taxon>Pseudomonadati</taxon>
        <taxon>Pseudomonadota</taxon>
        <taxon>Betaproteobacteria</taxon>
        <taxon>Nitrosomonadales</taxon>
        <taxon>Sulfuricellaceae</taxon>
        <taxon>Sulfuriferula</taxon>
    </lineage>
</organism>
<dbReference type="AlphaFoldDB" id="A0A809RI33"/>
<dbReference type="Proteomes" id="UP000463939">
    <property type="component" value="Chromosome"/>
</dbReference>
<evidence type="ECO:0000313" key="1">
    <source>
        <dbReference type="EMBL" id="BBP01266.1"/>
    </source>
</evidence>
<accession>A0A809RI33</accession>
<dbReference type="CDD" id="cd07067">
    <property type="entry name" value="HP_PGM_like"/>
    <property type="match status" value="1"/>
</dbReference>
<proteinExistence type="predicted"/>